<dbReference type="GO" id="GO:0005774">
    <property type="term" value="C:vacuolar membrane"/>
    <property type="evidence" value="ECO:0007669"/>
    <property type="project" value="UniProtKB-SubCell"/>
</dbReference>
<dbReference type="Pfam" id="PF22250">
    <property type="entry name" value="PFF1_C"/>
    <property type="match status" value="1"/>
</dbReference>
<evidence type="ECO:0000256" key="8">
    <source>
        <dbReference type="ARBA" id="ARBA00022723"/>
    </source>
</evidence>
<evidence type="ECO:0000313" key="20">
    <source>
        <dbReference type="EMBL" id="KAF6069804.1"/>
    </source>
</evidence>
<dbReference type="GO" id="GO:0008235">
    <property type="term" value="F:metalloexopeptidase activity"/>
    <property type="evidence" value="ECO:0007669"/>
    <property type="project" value="InterPro"/>
</dbReference>
<keyword evidence="6 15" id="KW-0645">Protease</keyword>
<feature type="transmembrane region" description="Helical" evidence="16">
    <location>
        <begin position="555"/>
        <end position="575"/>
    </location>
</feature>
<evidence type="ECO:0000256" key="12">
    <source>
        <dbReference type="ARBA" id="ARBA00023049"/>
    </source>
</evidence>
<dbReference type="AlphaFoldDB" id="A0A8H6C1Q4"/>
<keyword evidence="5" id="KW-0926">Vacuole</keyword>
<evidence type="ECO:0000256" key="9">
    <source>
        <dbReference type="ARBA" id="ARBA00022801"/>
    </source>
</evidence>
<reference evidence="20 21" key="1">
    <citation type="submission" date="2020-03" db="EMBL/GenBank/DDBJ databases">
        <title>FDA dAtabase for Regulatory Grade micrObial Sequences (FDA-ARGOS): Supporting development and validation of Infectious Disease Dx tests.</title>
        <authorList>
            <person name="Campos J."/>
            <person name="Goldberg B."/>
            <person name="Tallon L."/>
            <person name="Sadzewicz L."/>
            <person name="Vavikolanu K."/>
            <person name="Mehta A."/>
            <person name="Aluvathingal J."/>
            <person name="Nadendla S."/>
            <person name="Nandy P."/>
            <person name="Geyer C."/>
            <person name="Yan Y."/>
            <person name="Sichtig H."/>
        </authorList>
    </citation>
    <scope>NUCLEOTIDE SEQUENCE [LARGE SCALE GENOMIC DNA]</scope>
    <source>
        <strain evidence="20 21">FDAARGOS_656</strain>
    </source>
</reference>
<protein>
    <recommendedName>
        <fullName evidence="15">Peptide hydrolase</fullName>
        <ecNumber evidence="15">3.4.-.-</ecNumber>
    </recommendedName>
</protein>
<comment type="subcellular location">
    <subcellularLocation>
        <location evidence="3">Vacuole membrane</location>
        <topology evidence="3">Multi-pass membrane protein</topology>
    </subcellularLocation>
</comment>
<keyword evidence="9 15" id="KW-0378">Hydrolase</keyword>
<dbReference type="InterPro" id="IPR053975">
    <property type="entry name" value="PFF1_C"/>
</dbReference>
<accession>A0A8H6C1Q4</accession>
<evidence type="ECO:0000256" key="1">
    <source>
        <dbReference type="ARBA" id="ARBA00001947"/>
    </source>
</evidence>
<evidence type="ECO:0000259" key="18">
    <source>
        <dbReference type="Pfam" id="PF22250"/>
    </source>
</evidence>
<dbReference type="SUPFAM" id="SSF53187">
    <property type="entry name" value="Zn-dependent exopeptidases"/>
    <property type="match status" value="1"/>
</dbReference>
<keyword evidence="12" id="KW-0482">Metalloprotease</keyword>
<evidence type="ECO:0000256" key="5">
    <source>
        <dbReference type="ARBA" id="ARBA00022554"/>
    </source>
</evidence>
<keyword evidence="11 16" id="KW-1133">Transmembrane helix</keyword>
<name>A0A8H6C1Q4_CANAX</name>
<sequence>MSEEEVHDTSSEASEVFTNQPNAFVRGVRSIFGYRKTSLTLFVILTIVVTAGLSFYDNSLELTIELPTSQLEKEILESSWLDLQNIARYPHTYGSRANDQVHDYLEEIIQDMEYDNDGEKIMFESGKGVVSYYESNNLLVRVNGSDGTLPALLLSAHYDSVPSSFGVTDDGMGVASLLGVLRFVAHNQPRRTIIFNFNNNEEFGLFGAHAFVKHPWFKQVGYFLNLEGTGAGGKAVLFRGTDYGIVKNFGGVRYPYATSIFQQGFNNHVIHSETDYKVYKEAGLRGLDLAFYKPRDKYHTGEDNIRNVSPKSLWHMMSNAIDFVQMGVVDDSEEPAVYTTFLGYFFATPISALARVNLVLLVLFPVVSTPLLFVIVKYKKWKLRVTNFLGVPLAMGLAVAVGQVGNPMLVSSHPMMVVATTTSIVVLVYYVVLNGVDWVNTSSDQKLVTMIEVSFVYWVVLVYVTWSGGDHTGLIGWTFTRVRGGDEPLLSGEEERYGTEDERDTEKPLVEHNYDWSLQYLLIVPVSSLVVYNSGWLVLEGVNKTVQESLASEHLIYWIVVVFSQFLVLPVVPFITKFNRYIVLGLSVVVVVGVLMSMAVHPFNQGSPMKLRFIERVGQNDMVEVYGRQGFVEDVLSDLPSVKQTQAKLECEALPDGLEVCKYKSGLTPGNLTVEVTTEPRAESYGLISGAITIAAPENRMCTVHFPPDRVKAVVVGKFGNNFKAIPDGFSREKGNYIYKDRNGISQLELYKLDWNKDYHVGFEWLPDIDDEGGMRVEVECFWGDMVPAYQEVAKRSRNSELEDKPMSIRHQAQL</sequence>
<dbReference type="InterPro" id="IPR007484">
    <property type="entry name" value="Peptidase_M28"/>
</dbReference>
<dbReference type="Pfam" id="PF04389">
    <property type="entry name" value="Peptidase_M28"/>
    <property type="match status" value="1"/>
</dbReference>
<comment type="cofactor">
    <cofactor evidence="1">
        <name>Zn(2+)</name>
        <dbReference type="ChEBI" id="CHEBI:29105"/>
    </cofactor>
</comment>
<dbReference type="GO" id="GO:0046872">
    <property type="term" value="F:metal ion binding"/>
    <property type="evidence" value="ECO:0007669"/>
    <property type="project" value="UniProtKB-KW"/>
</dbReference>
<comment type="function">
    <text evidence="2">May be involved in vacuolar sorting and osmoregulation.</text>
</comment>
<dbReference type="EMBL" id="JABWAD010000030">
    <property type="protein sequence ID" value="KAF6069804.1"/>
    <property type="molecule type" value="Genomic_DNA"/>
</dbReference>
<organism evidence="20 21">
    <name type="scientific">Candida albicans</name>
    <name type="common">Yeast</name>
    <dbReference type="NCBI Taxonomy" id="5476"/>
    <lineage>
        <taxon>Eukaryota</taxon>
        <taxon>Fungi</taxon>
        <taxon>Dikarya</taxon>
        <taxon>Ascomycota</taxon>
        <taxon>Saccharomycotina</taxon>
        <taxon>Pichiomycetes</taxon>
        <taxon>Debaryomycetaceae</taxon>
        <taxon>Candida/Lodderomyces clade</taxon>
        <taxon>Candida</taxon>
    </lineage>
</organism>
<keyword evidence="14" id="KW-0325">Glycoprotein</keyword>
<dbReference type="InterPro" id="IPR045175">
    <property type="entry name" value="M28_fam"/>
</dbReference>
<feature type="transmembrane region" description="Helical" evidence="16">
    <location>
        <begin position="518"/>
        <end position="539"/>
    </location>
</feature>
<keyword evidence="8 15" id="KW-0479">Metal-binding</keyword>
<evidence type="ECO:0000256" key="6">
    <source>
        <dbReference type="ARBA" id="ARBA00022670"/>
    </source>
</evidence>
<dbReference type="GO" id="GO:0006508">
    <property type="term" value="P:proteolysis"/>
    <property type="evidence" value="ECO:0007669"/>
    <property type="project" value="UniProtKB-KW"/>
</dbReference>
<feature type="transmembrane region" description="Helical" evidence="16">
    <location>
        <begin position="447"/>
        <end position="466"/>
    </location>
</feature>
<feature type="domain" description="Vacuolar membrane protease transmembrane" evidence="19">
    <location>
        <begin position="489"/>
        <end position="579"/>
    </location>
</feature>
<feature type="transmembrane region" description="Helical" evidence="16">
    <location>
        <begin position="415"/>
        <end position="435"/>
    </location>
</feature>
<feature type="domain" description="Vacuolar membrane protease transmembrane" evidence="19">
    <location>
        <begin position="405"/>
        <end position="465"/>
    </location>
</feature>
<evidence type="ECO:0000256" key="10">
    <source>
        <dbReference type="ARBA" id="ARBA00022833"/>
    </source>
</evidence>
<evidence type="ECO:0000256" key="2">
    <source>
        <dbReference type="ARBA" id="ARBA00003273"/>
    </source>
</evidence>
<evidence type="ECO:0000256" key="3">
    <source>
        <dbReference type="ARBA" id="ARBA00004128"/>
    </source>
</evidence>
<evidence type="ECO:0000259" key="19">
    <source>
        <dbReference type="Pfam" id="PF22251"/>
    </source>
</evidence>
<evidence type="ECO:0000256" key="14">
    <source>
        <dbReference type="ARBA" id="ARBA00023180"/>
    </source>
</evidence>
<dbReference type="EC" id="3.4.-.-" evidence="15"/>
<dbReference type="PANTHER" id="PTHR12147">
    <property type="entry name" value="METALLOPEPTIDASE M28 FAMILY MEMBER"/>
    <property type="match status" value="1"/>
</dbReference>
<dbReference type="InterPro" id="IPR053976">
    <property type="entry name" value="PFF1_TM"/>
</dbReference>
<evidence type="ECO:0000256" key="13">
    <source>
        <dbReference type="ARBA" id="ARBA00023136"/>
    </source>
</evidence>
<comment type="similarity">
    <text evidence="4 15">Belongs to the peptidase M28 family.</text>
</comment>
<dbReference type="Pfam" id="PF22251">
    <property type="entry name" value="PFF1_TM"/>
    <property type="match status" value="2"/>
</dbReference>
<feature type="transmembrane region" description="Helical" evidence="16">
    <location>
        <begin position="358"/>
        <end position="376"/>
    </location>
</feature>
<feature type="domain" description="Vacuolar membrane protease C-terminal" evidence="18">
    <location>
        <begin position="609"/>
        <end position="791"/>
    </location>
</feature>
<evidence type="ECO:0000256" key="16">
    <source>
        <dbReference type="SAM" id="Phobius"/>
    </source>
</evidence>
<evidence type="ECO:0000256" key="4">
    <source>
        <dbReference type="ARBA" id="ARBA00010918"/>
    </source>
</evidence>
<evidence type="ECO:0000259" key="17">
    <source>
        <dbReference type="Pfam" id="PF04389"/>
    </source>
</evidence>
<dbReference type="Proteomes" id="UP000536275">
    <property type="component" value="Unassembled WGS sequence"/>
</dbReference>
<evidence type="ECO:0000256" key="15">
    <source>
        <dbReference type="RuleBase" id="RU361240"/>
    </source>
</evidence>
<keyword evidence="13 16" id="KW-0472">Membrane</keyword>
<evidence type="ECO:0000256" key="7">
    <source>
        <dbReference type="ARBA" id="ARBA00022692"/>
    </source>
</evidence>
<proteinExistence type="inferred from homology"/>
<feature type="transmembrane region" description="Helical" evidence="16">
    <location>
        <begin position="581"/>
        <end position="603"/>
    </location>
</feature>
<feature type="domain" description="Peptidase M28" evidence="17">
    <location>
        <begin position="137"/>
        <end position="323"/>
    </location>
</feature>
<evidence type="ECO:0000313" key="21">
    <source>
        <dbReference type="Proteomes" id="UP000536275"/>
    </source>
</evidence>
<feature type="transmembrane region" description="Helical" evidence="16">
    <location>
        <begin position="39"/>
        <end position="56"/>
    </location>
</feature>
<dbReference type="InterPro" id="IPR048024">
    <property type="entry name" value="Fxna-like_M28_dom"/>
</dbReference>
<comment type="caution">
    <text evidence="20">The sequence shown here is derived from an EMBL/GenBank/DDBJ whole genome shotgun (WGS) entry which is preliminary data.</text>
</comment>
<dbReference type="CDD" id="cd03875">
    <property type="entry name" value="M28_Fxna_like"/>
    <property type="match status" value="1"/>
</dbReference>
<keyword evidence="7 16" id="KW-0812">Transmembrane</keyword>
<gene>
    <name evidence="20" type="ORF">FOB64_002883</name>
</gene>
<dbReference type="Gene3D" id="3.40.630.10">
    <property type="entry name" value="Zn peptidases"/>
    <property type="match status" value="1"/>
</dbReference>
<feature type="transmembrane region" description="Helical" evidence="16">
    <location>
        <begin position="388"/>
        <end position="409"/>
    </location>
</feature>
<dbReference type="PANTHER" id="PTHR12147:SF58">
    <property type="entry name" value="VACUOLAR MEMBRANE PROTEASE"/>
    <property type="match status" value="1"/>
</dbReference>
<keyword evidence="10 15" id="KW-0862">Zinc</keyword>
<evidence type="ECO:0000256" key="11">
    <source>
        <dbReference type="ARBA" id="ARBA00022989"/>
    </source>
</evidence>